<dbReference type="PANTHER" id="PTHR12236">
    <property type="entry name" value="STRUCTURAL CONTITUENT OF CUTICLE"/>
    <property type="match status" value="1"/>
</dbReference>
<dbReference type="Proteomes" id="UP000747542">
    <property type="component" value="Unassembled WGS sequence"/>
</dbReference>
<gene>
    <name evidence="4" type="ORF">Hamer_G021451</name>
</gene>
<accession>A0A8J5JR87</accession>
<dbReference type="InterPro" id="IPR031311">
    <property type="entry name" value="CHIT_BIND_RR_consensus"/>
</dbReference>
<evidence type="ECO:0000256" key="1">
    <source>
        <dbReference type="ARBA" id="ARBA00022460"/>
    </source>
</evidence>
<dbReference type="EMBL" id="JAHLQT010036980">
    <property type="protein sequence ID" value="KAG7157764.1"/>
    <property type="molecule type" value="Genomic_DNA"/>
</dbReference>
<feature type="signal peptide" evidence="3">
    <location>
        <begin position="1"/>
        <end position="15"/>
    </location>
</feature>
<dbReference type="PROSITE" id="PS00233">
    <property type="entry name" value="CHIT_BIND_RR_1"/>
    <property type="match status" value="1"/>
</dbReference>
<keyword evidence="3" id="KW-0732">Signal</keyword>
<dbReference type="GO" id="GO:0031012">
    <property type="term" value="C:extracellular matrix"/>
    <property type="evidence" value="ECO:0007669"/>
    <property type="project" value="TreeGrafter"/>
</dbReference>
<dbReference type="PANTHER" id="PTHR12236:SF79">
    <property type="entry name" value="CUTICULAR PROTEIN 50CB-RELATED"/>
    <property type="match status" value="1"/>
</dbReference>
<organism evidence="4 5">
    <name type="scientific">Homarus americanus</name>
    <name type="common">American lobster</name>
    <dbReference type="NCBI Taxonomy" id="6706"/>
    <lineage>
        <taxon>Eukaryota</taxon>
        <taxon>Metazoa</taxon>
        <taxon>Ecdysozoa</taxon>
        <taxon>Arthropoda</taxon>
        <taxon>Crustacea</taxon>
        <taxon>Multicrustacea</taxon>
        <taxon>Malacostraca</taxon>
        <taxon>Eumalacostraca</taxon>
        <taxon>Eucarida</taxon>
        <taxon>Decapoda</taxon>
        <taxon>Pleocyemata</taxon>
        <taxon>Astacidea</taxon>
        <taxon>Nephropoidea</taxon>
        <taxon>Nephropidae</taxon>
        <taxon>Homarus</taxon>
    </lineage>
</organism>
<dbReference type="InterPro" id="IPR000618">
    <property type="entry name" value="Insect_cuticle"/>
</dbReference>
<evidence type="ECO:0000256" key="2">
    <source>
        <dbReference type="PROSITE-ProRule" id="PRU00497"/>
    </source>
</evidence>
<evidence type="ECO:0000313" key="4">
    <source>
        <dbReference type="EMBL" id="KAG7157764.1"/>
    </source>
</evidence>
<dbReference type="GO" id="GO:0005615">
    <property type="term" value="C:extracellular space"/>
    <property type="evidence" value="ECO:0007669"/>
    <property type="project" value="TreeGrafter"/>
</dbReference>
<dbReference type="InterPro" id="IPR051217">
    <property type="entry name" value="Insect_Cuticle_Struc_Prot"/>
</dbReference>
<dbReference type="AlphaFoldDB" id="A0A8J5JR87"/>
<keyword evidence="5" id="KW-1185">Reference proteome</keyword>
<protein>
    <submittedName>
        <fullName evidence="4">Pro-resilin-like 142</fullName>
    </submittedName>
</protein>
<reference evidence="4" key="1">
    <citation type="journal article" date="2021" name="Sci. Adv.">
        <title>The American lobster genome reveals insights on longevity, neural, and immune adaptations.</title>
        <authorList>
            <person name="Polinski J.M."/>
            <person name="Zimin A.V."/>
            <person name="Clark K.F."/>
            <person name="Kohn A.B."/>
            <person name="Sadowski N."/>
            <person name="Timp W."/>
            <person name="Ptitsyn A."/>
            <person name="Khanna P."/>
            <person name="Romanova D.Y."/>
            <person name="Williams P."/>
            <person name="Greenwood S.J."/>
            <person name="Moroz L.L."/>
            <person name="Walt D.R."/>
            <person name="Bodnar A.G."/>
        </authorList>
    </citation>
    <scope>NUCLEOTIDE SEQUENCE</scope>
    <source>
        <strain evidence="4">GMGI-L3</strain>
    </source>
</reference>
<name>A0A8J5JR87_HOMAM</name>
<feature type="chain" id="PRO_5035188976" evidence="3">
    <location>
        <begin position="16"/>
        <end position="209"/>
    </location>
</feature>
<keyword evidence="1 2" id="KW-0193">Cuticle</keyword>
<dbReference type="GO" id="GO:0042302">
    <property type="term" value="F:structural constituent of cuticle"/>
    <property type="evidence" value="ECO:0007669"/>
    <property type="project" value="UniProtKB-UniRule"/>
</dbReference>
<dbReference type="PROSITE" id="PS51155">
    <property type="entry name" value="CHIT_BIND_RR_2"/>
    <property type="match status" value="2"/>
</dbReference>
<comment type="caution">
    <text evidence="4">The sequence shown here is derived from an EMBL/GenBank/DDBJ whole genome shotgun (WGS) entry which is preliminary data.</text>
</comment>
<proteinExistence type="predicted"/>
<evidence type="ECO:0000313" key="5">
    <source>
        <dbReference type="Proteomes" id="UP000747542"/>
    </source>
</evidence>
<dbReference type="Pfam" id="PF00379">
    <property type="entry name" value="Chitin_bind_4"/>
    <property type="match status" value="2"/>
</dbReference>
<sequence length="209" mass="22312">MGVFVVAALVAVACAAPRPDTPQSYGPPPTHTYKEPGMPFDFAYAVKDDYTGNDFAHDEKSDGTVTSGSYRVLLPDGRTQIVTFNADHTNGYVFVVAALVAVACAVPRPDTPQSYGPPPTHTYKEPGMPYDFAYAVKDDYTGNDFAHDENSDGTVTSGSYRVLLPDGRTQIVTFNADHTNGYVAEVAYEGEASYPAPAPAPYGPPAPYA</sequence>
<evidence type="ECO:0000256" key="3">
    <source>
        <dbReference type="SAM" id="SignalP"/>
    </source>
</evidence>